<reference evidence="3" key="1">
    <citation type="journal article" date="2020" name="bioRxiv">
        <title>A rank-normalized archaeal taxonomy based on genome phylogeny resolves widespread incomplete and uneven classifications.</title>
        <authorList>
            <person name="Rinke C."/>
            <person name="Chuvochina M."/>
            <person name="Mussig A.J."/>
            <person name="Chaumeil P.-A."/>
            <person name="Waite D.W."/>
            <person name="Whitman W.B."/>
            <person name="Parks D.H."/>
            <person name="Hugenholtz P."/>
        </authorList>
    </citation>
    <scope>NUCLEOTIDE SEQUENCE</scope>
    <source>
        <strain evidence="3">UBA8838</strain>
    </source>
</reference>
<dbReference type="GO" id="GO:0005975">
    <property type="term" value="P:carbohydrate metabolic process"/>
    <property type="evidence" value="ECO:0007669"/>
    <property type="project" value="InterPro"/>
</dbReference>
<name>A0A832TS70_9CREN</name>
<dbReference type="SUPFAM" id="SSF48208">
    <property type="entry name" value="Six-hairpin glycosidases"/>
    <property type="match status" value="1"/>
</dbReference>
<gene>
    <name evidence="3" type="ORF">HA332_09765</name>
</gene>
<dbReference type="GO" id="GO:0004553">
    <property type="term" value="F:hydrolase activity, hydrolyzing O-glycosyl compounds"/>
    <property type="evidence" value="ECO:0007669"/>
    <property type="project" value="TreeGrafter"/>
</dbReference>
<dbReference type="AlphaFoldDB" id="A0A832TS70"/>
<dbReference type="InterPro" id="IPR012341">
    <property type="entry name" value="6hp_glycosidase-like_sf"/>
</dbReference>
<dbReference type="Pfam" id="PF00723">
    <property type="entry name" value="Glyco_hydro_15"/>
    <property type="match status" value="1"/>
</dbReference>
<accession>A0A832TS70</accession>
<dbReference type="RefSeq" id="WP_052846483.1">
    <property type="nucleotide sequence ID" value="NZ_BAABQO010000024.1"/>
</dbReference>
<dbReference type="PANTHER" id="PTHR31616">
    <property type="entry name" value="TREHALASE"/>
    <property type="match status" value="1"/>
</dbReference>
<feature type="transmembrane region" description="Helical" evidence="1">
    <location>
        <begin position="595"/>
        <end position="615"/>
    </location>
</feature>
<organism evidence="3 4">
    <name type="scientific">Sulfurisphaera tokodaii</name>
    <dbReference type="NCBI Taxonomy" id="111955"/>
    <lineage>
        <taxon>Archaea</taxon>
        <taxon>Thermoproteota</taxon>
        <taxon>Thermoprotei</taxon>
        <taxon>Sulfolobales</taxon>
        <taxon>Sulfolobaceae</taxon>
        <taxon>Sulfurisphaera</taxon>
    </lineage>
</organism>
<evidence type="ECO:0000313" key="3">
    <source>
        <dbReference type="EMBL" id="HII74638.1"/>
    </source>
</evidence>
<dbReference type="PANTHER" id="PTHR31616:SF13">
    <property type="entry name" value="GLUCAN 1,4-ALPHA-GLUCOSIDASE"/>
    <property type="match status" value="1"/>
</dbReference>
<dbReference type="InterPro" id="IPR011613">
    <property type="entry name" value="GH15-like"/>
</dbReference>
<feature type="domain" description="GH15-like" evidence="2">
    <location>
        <begin position="241"/>
        <end position="524"/>
    </location>
</feature>
<evidence type="ECO:0000313" key="4">
    <source>
        <dbReference type="Proteomes" id="UP000646844"/>
    </source>
</evidence>
<dbReference type="EMBL" id="DUJO01000050">
    <property type="protein sequence ID" value="HII74638.1"/>
    <property type="molecule type" value="Genomic_DNA"/>
</dbReference>
<comment type="caution">
    <text evidence="3">The sequence shown here is derived from an EMBL/GenBank/DDBJ whole genome shotgun (WGS) entry which is preliminary data.</text>
</comment>
<dbReference type="InterPro" id="IPR008928">
    <property type="entry name" value="6-hairpin_glycosidase_sf"/>
</dbReference>
<evidence type="ECO:0000259" key="2">
    <source>
        <dbReference type="Pfam" id="PF00723"/>
    </source>
</evidence>
<keyword evidence="1" id="KW-0472">Membrane</keyword>
<keyword evidence="3" id="KW-0378">Hydrolase</keyword>
<evidence type="ECO:0000256" key="1">
    <source>
        <dbReference type="SAM" id="Phobius"/>
    </source>
</evidence>
<proteinExistence type="predicted"/>
<dbReference type="GeneID" id="1459094"/>
<dbReference type="OMA" id="WYTRYNF"/>
<dbReference type="Proteomes" id="UP000646844">
    <property type="component" value="Unassembled WGS sequence"/>
</dbReference>
<dbReference type="Gene3D" id="1.50.10.10">
    <property type="match status" value="1"/>
</dbReference>
<sequence>MNKKQALPLLILIIMFFHPLLLTTSISSQNYYNSPSYLLLNNWDNQSIWIVTGIKVPKPLLNGFPIFPPSIRNLYLGKFGILNFSVNINITSEEAYLTLNNSVIISGNEGNITIMTPPYTPYILLTFNIVTRLTITVLTNGTIYKKGGEIVISMSKPRLPIFLLSNISSYFIQNHEIIFNISKGIWFLEIGVNASPYNSVSALINLNNKEVSQWLNKSRIPKLPDPLLKEYFLSLLLIKDDQNPYLGTFAASPSPIYLYSWVRDSAFSAIALQQAGHYNSALKYWLWMANAEQLQPGVWYTRYNFYNGEPDSSFGIPELDSIGLYEIGVYDYYNLTHNITFLKLVLPRINESVEYQIQQIENDKYHLIPPDLSIWEDRLAYHFWTEAINDLGLLSVVKIYKALGLNYTLVLKEEKALNESIIRYFWDNNSFASALGTSVLFENGKSEEVLTPEPPSIDSATLLPIDMGYLPYNSNYSVENFDTVIKTLTRDGGLARFPDDLYHYSEYLYDATGPSPPWIITTLFEAWYLEEIGKYNEVESILYWAYNHSQHGLLPEAVNPSVNDSYPLPTTSPLTWSSAMFVIVSLHYKQEHSSVSILIFLVIVIVLIPILYYLIKKFYHS</sequence>
<keyword evidence="1" id="KW-0812">Transmembrane</keyword>
<keyword evidence="1" id="KW-1133">Transmembrane helix</keyword>
<protein>
    <submittedName>
        <fullName evidence="3">Glycoside hydrolase</fullName>
    </submittedName>
</protein>